<keyword evidence="2" id="KW-0472">Membrane</keyword>
<feature type="compositionally biased region" description="Basic and acidic residues" evidence="1">
    <location>
        <begin position="11"/>
        <end position="30"/>
    </location>
</feature>
<evidence type="ECO:0000256" key="2">
    <source>
        <dbReference type="SAM" id="Phobius"/>
    </source>
</evidence>
<dbReference type="AlphaFoldDB" id="A0A5C2RVR6"/>
<evidence type="ECO:0000313" key="4">
    <source>
        <dbReference type="Proteomes" id="UP000313359"/>
    </source>
</evidence>
<dbReference type="Proteomes" id="UP000313359">
    <property type="component" value="Unassembled WGS sequence"/>
</dbReference>
<protein>
    <submittedName>
        <fullName evidence="3">Uncharacterized protein</fullName>
    </submittedName>
</protein>
<keyword evidence="2" id="KW-1133">Transmembrane helix</keyword>
<dbReference type="OrthoDB" id="2538110at2759"/>
<sequence>MSTEYQYERLPTTDEKRRYPRQEPTSDVRELHRRLAQDPRFNPPTPSAWKRIALIVFLFVLLWGGYKLRLNAIQQTGEKVVHAQRYSKDFKFRPAASPIITEKLKDGRTRLRGAAPTFR</sequence>
<evidence type="ECO:0000313" key="3">
    <source>
        <dbReference type="EMBL" id="RPD54840.1"/>
    </source>
</evidence>
<evidence type="ECO:0000256" key="1">
    <source>
        <dbReference type="SAM" id="MobiDB-lite"/>
    </source>
</evidence>
<organism evidence="3 4">
    <name type="scientific">Lentinus tigrinus ALCF2SS1-6</name>
    <dbReference type="NCBI Taxonomy" id="1328759"/>
    <lineage>
        <taxon>Eukaryota</taxon>
        <taxon>Fungi</taxon>
        <taxon>Dikarya</taxon>
        <taxon>Basidiomycota</taxon>
        <taxon>Agaricomycotina</taxon>
        <taxon>Agaricomycetes</taxon>
        <taxon>Polyporales</taxon>
        <taxon>Polyporaceae</taxon>
        <taxon>Lentinus</taxon>
    </lineage>
</organism>
<reference evidence="3" key="1">
    <citation type="journal article" date="2018" name="Genome Biol. Evol.">
        <title>Genomics and development of Lentinus tigrinus, a white-rot wood-decaying mushroom with dimorphic fruiting bodies.</title>
        <authorList>
            <person name="Wu B."/>
            <person name="Xu Z."/>
            <person name="Knudson A."/>
            <person name="Carlson A."/>
            <person name="Chen N."/>
            <person name="Kovaka S."/>
            <person name="LaButti K."/>
            <person name="Lipzen A."/>
            <person name="Pennachio C."/>
            <person name="Riley R."/>
            <person name="Schakwitz W."/>
            <person name="Umezawa K."/>
            <person name="Ohm R.A."/>
            <person name="Grigoriev I.V."/>
            <person name="Nagy L.G."/>
            <person name="Gibbons J."/>
            <person name="Hibbett D."/>
        </authorList>
    </citation>
    <scope>NUCLEOTIDE SEQUENCE [LARGE SCALE GENOMIC DNA]</scope>
    <source>
        <strain evidence="3">ALCF2SS1-6</strain>
    </source>
</reference>
<feature type="region of interest" description="Disordered" evidence="1">
    <location>
        <begin position="1"/>
        <end position="30"/>
    </location>
</feature>
<dbReference type="STRING" id="1328759.A0A5C2RVR6"/>
<proteinExistence type="predicted"/>
<name>A0A5C2RVR6_9APHY</name>
<keyword evidence="4" id="KW-1185">Reference proteome</keyword>
<gene>
    <name evidence="3" type="ORF">L227DRAFT_580199</name>
</gene>
<feature type="transmembrane region" description="Helical" evidence="2">
    <location>
        <begin position="48"/>
        <end position="66"/>
    </location>
</feature>
<dbReference type="EMBL" id="ML122301">
    <property type="protein sequence ID" value="RPD54840.1"/>
    <property type="molecule type" value="Genomic_DNA"/>
</dbReference>
<keyword evidence="2" id="KW-0812">Transmembrane</keyword>
<accession>A0A5C2RVR6</accession>